<organism evidence="1 3">
    <name type="scientific">Vreelandella boliviensis LC1</name>
    <dbReference type="NCBI Taxonomy" id="1072583"/>
    <lineage>
        <taxon>Bacteria</taxon>
        <taxon>Pseudomonadati</taxon>
        <taxon>Pseudomonadota</taxon>
        <taxon>Gammaproteobacteria</taxon>
        <taxon>Oceanospirillales</taxon>
        <taxon>Halomonadaceae</taxon>
        <taxon>Vreelandella</taxon>
    </lineage>
</organism>
<dbReference type="Proteomes" id="UP000216538">
    <property type="component" value="Unassembled WGS sequence"/>
</dbReference>
<evidence type="ECO:0000313" key="4">
    <source>
        <dbReference type="Proteomes" id="UP000216538"/>
    </source>
</evidence>
<protein>
    <submittedName>
        <fullName evidence="1">Uncharacterized protein</fullName>
    </submittedName>
</protein>
<gene>
    <name evidence="2" type="ORF">CE457_14895</name>
    <name evidence="1" type="ORF">KUC_2550</name>
</gene>
<accession>A0A265DVW4</accession>
<sequence length="68" mass="7799">MRGFGSVTEYRWDVQVQFREATQVPLRPSRRIYPAPAPLTAMPEDMSTALSAKGAADDYWIKERLNVR</sequence>
<dbReference type="Proteomes" id="UP000005756">
    <property type="component" value="Unassembled WGS sequence"/>
</dbReference>
<reference evidence="2 4" key="2">
    <citation type="submission" date="2017-07" db="EMBL/GenBank/DDBJ databases">
        <title>Shotgun whole genome sequences of three halophilic bacterial isolates.</title>
        <authorList>
            <person name="Pozzo T."/>
            <person name="Higdon S.M."/>
            <person name="Quillaguaman J."/>
        </authorList>
    </citation>
    <scope>NUCLEOTIDE SEQUENCE [LARGE SCALE GENOMIC DNA]</scope>
    <source>
        <strain evidence="2 4">LC1</strain>
    </source>
</reference>
<keyword evidence="4" id="KW-1185">Reference proteome</keyword>
<proteinExistence type="predicted"/>
<dbReference type="EMBL" id="NPEY01000011">
    <property type="protein sequence ID" value="OZT73400.1"/>
    <property type="molecule type" value="Genomic_DNA"/>
</dbReference>
<evidence type="ECO:0000313" key="2">
    <source>
        <dbReference type="EMBL" id="OZT73400.1"/>
    </source>
</evidence>
<evidence type="ECO:0000313" key="1">
    <source>
        <dbReference type="EMBL" id="EHJ92593.1"/>
    </source>
</evidence>
<name>A0A265DVW4_9GAMM</name>
<dbReference type="STRING" id="1072583.KUC_2550"/>
<dbReference type="OrthoDB" id="6169114at2"/>
<dbReference type="AlphaFoldDB" id="A0A265DVW4"/>
<dbReference type="EMBL" id="JH393258">
    <property type="protein sequence ID" value="EHJ92593.1"/>
    <property type="molecule type" value="Genomic_DNA"/>
</dbReference>
<evidence type="ECO:0000313" key="3">
    <source>
        <dbReference type="Proteomes" id="UP000005756"/>
    </source>
</evidence>
<reference evidence="1 3" key="1">
    <citation type="submission" date="2011-10" db="EMBL/GenBank/DDBJ databases">
        <authorList>
            <person name="Quillaguamn J."/>
            <person name="Guzmn D."/>
            <person name="Balderrama-Subieta A."/>
            <person name="Cardona-Ortuo C."/>
            <person name="Guevara-Martnez M."/>
            <person name="Callisaya-Quispe N."/>
        </authorList>
    </citation>
    <scope>NUCLEOTIDE SEQUENCE [LARGE SCALE GENOMIC DNA]</scope>
    <source>
        <strain evidence="1 3">LC1</strain>
    </source>
</reference>